<dbReference type="Gene3D" id="3.10.290.10">
    <property type="entry name" value="RNA-binding S4 domain"/>
    <property type="match status" value="1"/>
</dbReference>
<organism evidence="3 4">
    <name type="scientific">Pseudocalidococcus azoricus BACA0444</name>
    <dbReference type="NCBI Taxonomy" id="2918990"/>
    <lineage>
        <taxon>Bacteria</taxon>
        <taxon>Bacillati</taxon>
        <taxon>Cyanobacteriota</taxon>
        <taxon>Cyanophyceae</taxon>
        <taxon>Acaryochloridales</taxon>
        <taxon>Thermosynechococcaceae</taxon>
        <taxon>Pseudocalidococcus</taxon>
        <taxon>Pseudocalidococcus azoricus</taxon>
    </lineage>
</organism>
<dbReference type="Gene3D" id="3.30.70.330">
    <property type="match status" value="1"/>
</dbReference>
<keyword evidence="1" id="KW-0694">RNA-binding</keyword>
<dbReference type="GO" id="GO:0003723">
    <property type="term" value="F:RNA binding"/>
    <property type="evidence" value="ECO:0007669"/>
    <property type="project" value="UniProtKB-KW"/>
</dbReference>
<sequence>MPSHHELLEDAQFPQALKQILNQSEQAFKTWEVVVTDFLDPLLRLEAIAALNQLTDLHYQAGGGYPQAERQRLALARTDIPLDQSNIGLELWAIAGNFLFDPPTDTDFHQALMMAGIPTDQIGDIILLGDRGAQVILVPGLETALSQVKQVRTVPVNAQPQAWQELRVRPPQIKTLTTVEASLRLDALASAGFGMSRSKMVEMINGGAVRVNWQPINQPSHLLKTGDLVTLKQRGHLTIGSIQVTKKERYRVELSRAS</sequence>
<dbReference type="InterPro" id="IPR002942">
    <property type="entry name" value="S4_RNA-bd"/>
</dbReference>
<dbReference type="Gene3D" id="3.30.1370.160">
    <property type="match status" value="1"/>
</dbReference>
<proteinExistence type="predicted"/>
<dbReference type="SMART" id="SM00363">
    <property type="entry name" value="S4"/>
    <property type="match status" value="1"/>
</dbReference>
<dbReference type="RefSeq" id="WP_322876923.1">
    <property type="nucleotide sequence ID" value="NZ_JAVMIP010000001.1"/>
</dbReference>
<evidence type="ECO:0000259" key="2">
    <source>
        <dbReference type="SMART" id="SM00363"/>
    </source>
</evidence>
<dbReference type="NCBIfam" id="TIGR03069">
    <property type="entry name" value="PS_II_S4"/>
    <property type="match status" value="1"/>
</dbReference>
<comment type="caution">
    <text evidence="3">The sequence shown here is derived from an EMBL/GenBank/DDBJ whole genome shotgun (WGS) entry which is preliminary data.</text>
</comment>
<dbReference type="Proteomes" id="UP001268256">
    <property type="component" value="Unassembled WGS sequence"/>
</dbReference>
<dbReference type="InterPro" id="IPR017506">
    <property type="entry name" value="PSII_S4"/>
</dbReference>
<gene>
    <name evidence="3" type="ORF">RIF25_02250</name>
</gene>
<reference evidence="4" key="1">
    <citation type="submission" date="2023-07" db="EMBL/GenBank/DDBJ databases">
        <authorList>
            <person name="Luz R."/>
            <person name="Cordeiro R."/>
            <person name="Fonseca A."/>
            <person name="Goncalves V."/>
        </authorList>
    </citation>
    <scope>NUCLEOTIDE SEQUENCE [LARGE SCALE GENOMIC DNA]</scope>
    <source>
        <strain evidence="4">BACA0444</strain>
    </source>
</reference>
<dbReference type="PANTHER" id="PTHR13633">
    <property type="entry name" value="MITOCHONDRIAL TRANSCRIPTION RESCUE FACTOR 1"/>
    <property type="match status" value="1"/>
</dbReference>
<feature type="domain" description="RNA-binding S4" evidence="2">
    <location>
        <begin position="183"/>
        <end position="243"/>
    </location>
</feature>
<accession>A0AAE4FPB2</accession>
<dbReference type="InterPro" id="IPR036986">
    <property type="entry name" value="S4_RNA-bd_sf"/>
</dbReference>
<dbReference type="PANTHER" id="PTHR13633:SF3">
    <property type="entry name" value="MITOCHONDRIAL TRANSCRIPTION RESCUE FACTOR 1"/>
    <property type="match status" value="1"/>
</dbReference>
<dbReference type="Pfam" id="PF01479">
    <property type="entry name" value="S4"/>
    <property type="match status" value="1"/>
</dbReference>
<evidence type="ECO:0000256" key="1">
    <source>
        <dbReference type="PROSITE-ProRule" id="PRU00182"/>
    </source>
</evidence>
<name>A0AAE4FPB2_9CYAN</name>
<dbReference type="SUPFAM" id="SSF55174">
    <property type="entry name" value="Alpha-L RNA-binding motif"/>
    <property type="match status" value="1"/>
</dbReference>
<dbReference type="CDD" id="cd00165">
    <property type="entry name" value="S4"/>
    <property type="match status" value="1"/>
</dbReference>
<dbReference type="PROSITE" id="PS50889">
    <property type="entry name" value="S4"/>
    <property type="match status" value="1"/>
</dbReference>
<dbReference type="AlphaFoldDB" id="A0AAE4FPB2"/>
<evidence type="ECO:0000313" key="4">
    <source>
        <dbReference type="Proteomes" id="UP001268256"/>
    </source>
</evidence>
<dbReference type="EMBL" id="JAVMIP010000001">
    <property type="protein sequence ID" value="MDS3859621.1"/>
    <property type="molecule type" value="Genomic_DNA"/>
</dbReference>
<keyword evidence="4" id="KW-1185">Reference proteome</keyword>
<evidence type="ECO:0000313" key="3">
    <source>
        <dbReference type="EMBL" id="MDS3859621.1"/>
    </source>
</evidence>
<dbReference type="InterPro" id="IPR012677">
    <property type="entry name" value="Nucleotide-bd_a/b_plait_sf"/>
</dbReference>
<protein>
    <submittedName>
        <fullName evidence="3">Photosystem II S4 domain protein</fullName>
    </submittedName>
</protein>